<gene>
    <name evidence="1" type="ORF">KTH90_18700</name>
</gene>
<organism evidence="1 2">
    <name type="scientific">Diplocloster modestus</name>
    <dbReference type="NCBI Taxonomy" id="2850322"/>
    <lineage>
        <taxon>Bacteria</taxon>
        <taxon>Bacillati</taxon>
        <taxon>Bacillota</taxon>
        <taxon>Clostridia</taxon>
        <taxon>Lachnospirales</taxon>
        <taxon>Lachnospiraceae</taxon>
        <taxon>Diplocloster</taxon>
    </lineage>
</organism>
<dbReference type="RefSeq" id="WP_158353132.1">
    <property type="nucleotide sequence ID" value="NZ_JAHQCX010000016.1"/>
</dbReference>
<comment type="caution">
    <text evidence="1">The sequence shown here is derived from an EMBL/GenBank/DDBJ whole genome shotgun (WGS) entry which is preliminary data.</text>
</comment>
<name>A0ABS6KC04_9FIRM</name>
<evidence type="ECO:0000313" key="1">
    <source>
        <dbReference type="EMBL" id="MBU9728043.1"/>
    </source>
</evidence>
<proteinExistence type="predicted"/>
<dbReference type="Pfam" id="PF05135">
    <property type="entry name" value="Phage_connect_1"/>
    <property type="match status" value="1"/>
</dbReference>
<evidence type="ECO:0000313" key="2">
    <source>
        <dbReference type="Proteomes" id="UP001314681"/>
    </source>
</evidence>
<sequence>MTILERVQKRLKDDNISVEDINEYVTTISDRLNIRLGESVLPDVFQSIAVDASVKMYRRIYYEGIQSEGMDGITTSFVDNVLAEYEQEIQAWKDRKTNTEGTGRVVRFL</sequence>
<reference evidence="1 2" key="1">
    <citation type="submission" date="2021-06" db="EMBL/GenBank/DDBJ databases">
        <title>Description of novel taxa of the family Lachnospiraceae.</title>
        <authorList>
            <person name="Chaplin A.V."/>
            <person name="Sokolova S.R."/>
            <person name="Pikina A.P."/>
            <person name="Korzhanova M."/>
            <person name="Belova V."/>
            <person name="Korostin D."/>
            <person name="Efimov B.A."/>
        </authorList>
    </citation>
    <scope>NUCLEOTIDE SEQUENCE [LARGE SCALE GENOMIC DNA]</scope>
    <source>
        <strain evidence="1 2">ASD4241</strain>
    </source>
</reference>
<accession>A0ABS6KC04</accession>
<dbReference type="InterPro" id="IPR021146">
    <property type="entry name" value="Phage_gp6-like_head-tail"/>
</dbReference>
<protein>
    <submittedName>
        <fullName evidence="1">Uncharacterized protein</fullName>
    </submittedName>
</protein>
<keyword evidence="2" id="KW-1185">Reference proteome</keyword>
<dbReference type="Proteomes" id="UP001314681">
    <property type="component" value="Unassembled WGS sequence"/>
</dbReference>
<dbReference type="EMBL" id="JAHQCX010000016">
    <property type="protein sequence ID" value="MBU9728043.1"/>
    <property type="molecule type" value="Genomic_DNA"/>
</dbReference>